<evidence type="ECO:0000313" key="2">
    <source>
        <dbReference type="Proteomes" id="UP000308600"/>
    </source>
</evidence>
<proteinExistence type="predicted"/>
<organism evidence="1 2">
    <name type="scientific">Pluteus cervinus</name>
    <dbReference type="NCBI Taxonomy" id="181527"/>
    <lineage>
        <taxon>Eukaryota</taxon>
        <taxon>Fungi</taxon>
        <taxon>Dikarya</taxon>
        <taxon>Basidiomycota</taxon>
        <taxon>Agaricomycotina</taxon>
        <taxon>Agaricomycetes</taxon>
        <taxon>Agaricomycetidae</taxon>
        <taxon>Agaricales</taxon>
        <taxon>Pluteineae</taxon>
        <taxon>Pluteaceae</taxon>
        <taxon>Pluteus</taxon>
    </lineage>
</organism>
<name>A0ACD3BEL4_9AGAR</name>
<gene>
    <name evidence="1" type="ORF">BDN72DRAFT_366290</name>
</gene>
<dbReference type="EMBL" id="ML208261">
    <property type="protein sequence ID" value="TFK76094.1"/>
    <property type="molecule type" value="Genomic_DNA"/>
</dbReference>
<sequence length="259" mass="29118">MNSGSTKTFPHSGNKHRHHRALYAQRRHSHRIVEPTELLVDMPPECRKGAPGCHRVLVRFLGYHADAGARFSSVDNPDESHPGYSTSAITSPKSRTPNRSNPYTVGDNEVSLPQSSASFLRVSWKTAEDLPRAFVSGMLSIATPNVTRDTSFPFVDDERERLSPTWRGDSPTPPEDVQDPTLCIPSYYSQTPSCPDLDDSTHSTVHQLCQIPLRPHDKLRRVCFPDDRLSLFSVSMYGSLDLIDFDPLRFARLLLKGYQ</sequence>
<accession>A0ACD3BEL4</accession>
<dbReference type="Proteomes" id="UP000308600">
    <property type="component" value="Unassembled WGS sequence"/>
</dbReference>
<evidence type="ECO:0000313" key="1">
    <source>
        <dbReference type="EMBL" id="TFK76094.1"/>
    </source>
</evidence>
<reference evidence="1 2" key="1">
    <citation type="journal article" date="2019" name="Nat. Ecol. Evol.">
        <title>Megaphylogeny resolves global patterns of mushroom evolution.</title>
        <authorList>
            <person name="Varga T."/>
            <person name="Krizsan K."/>
            <person name="Foldi C."/>
            <person name="Dima B."/>
            <person name="Sanchez-Garcia M."/>
            <person name="Sanchez-Ramirez S."/>
            <person name="Szollosi G.J."/>
            <person name="Szarkandi J.G."/>
            <person name="Papp V."/>
            <person name="Albert L."/>
            <person name="Andreopoulos W."/>
            <person name="Angelini C."/>
            <person name="Antonin V."/>
            <person name="Barry K.W."/>
            <person name="Bougher N.L."/>
            <person name="Buchanan P."/>
            <person name="Buyck B."/>
            <person name="Bense V."/>
            <person name="Catcheside P."/>
            <person name="Chovatia M."/>
            <person name="Cooper J."/>
            <person name="Damon W."/>
            <person name="Desjardin D."/>
            <person name="Finy P."/>
            <person name="Geml J."/>
            <person name="Haridas S."/>
            <person name="Hughes K."/>
            <person name="Justo A."/>
            <person name="Karasinski D."/>
            <person name="Kautmanova I."/>
            <person name="Kiss B."/>
            <person name="Kocsube S."/>
            <person name="Kotiranta H."/>
            <person name="LaButti K.M."/>
            <person name="Lechner B.E."/>
            <person name="Liimatainen K."/>
            <person name="Lipzen A."/>
            <person name="Lukacs Z."/>
            <person name="Mihaltcheva S."/>
            <person name="Morgado L.N."/>
            <person name="Niskanen T."/>
            <person name="Noordeloos M.E."/>
            <person name="Ohm R.A."/>
            <person name="Ortiz-Santana B."/>
            <person name="Ovrebo C."/>
            <person name="Racz N."/>
            <person name="Riley R."/>
            <person name="Savchenko A."/>
            <person name="Shiryaev A."/>
            <person name="Soop K."/>
            <person name="Spirin V."/>
            <person name="Szebenyi C."/>
            <person name="Tomsovsky M."/>
            <person name="Tulloss R.E."/>
            <person name="Uehling J."/>
            <person name="Grigoriev I.V."/>
            <person name="Vagvolgyi C."/>
            <person name="Papp T."/>
            <person name="Martin F.M."/>
            <person name="Miettinen O."/>
            <person name="Hibbett D.S."/>
            <person name="Nagy L.G."/>
        </authorList>
    </citation>
    <scope>NUCLEOTIDE SEQUENCE [LARGE SCALE GENOMIC DNA]</scope>
    <source>
        <strain evidence="1 2">NL-1719</strain>
    </source>
</reference>
<protein>
    <submittedName>
        <fullName evidence="1">Uncharacterized protein</fullName>
    </submittedName>
</protein>
<keyword evidence="2" id="KW-1185">Reference proteome</keyword>